<name>A0ABW6BJ14_9SPHI</name>
<dbReference type="CDD" id="cd05483">
    <property type="entry name" value="retropepsin_like_bacteria"/>
    <property type="match status" value="1"/>
</dbReference>
<organism evidence="2 3">
    <name type="scientific">Sphingobacterium bambusae</name>
    <dbReference type="NCBI Taxonomy" id="662858"/>
    <lineage>
        <taxon>Bacteria</taxon>
        <taxon>Pseudomonadati</taxon>
        <taxon>Bacteroidota</taxon>
        <taxon>Sphingobacteriia</taxon>
        <taxon>Sphingobacteriales</taxon>
        <taxon>Sphingobacteriaceae</taxon>
        <taxon>Sphingobacterium</taxon>
    </lineage>
</organism>
<proteinExistence type="predicted"/>
<dbReference type="EMBL" id="JBHUPB010000012">
    <property type="protein sequence ID" value="MFD2969267.1"/>
    <property type="molecule type" value="Genomic_DNA"/>
</dbReference>
<dbReference type="SUPFAM" id="SSF50630">
    <property type="entry name" value="Acid proteases"/>
    <property type="match status" value="1"/>
</dbReference>
<comment type="caution">
    <text evidence="2">The sequence shown here is derived from an EMBL/GenBank/DDBJ whole genome shotgun (WGS) entry which is preliminary data.</text>
</comment>
<dbReference type="RefSeq" id="WP_320186480.1">
    <property type="nucleotide sequence ID" value="NZ_CP138332.1"/>
</dbReference>
<sequence length="392" mass="43393">MRQLLFFLLLSLAAPSFSQQASIMNQGGSQEKNYYTELQYKNVRDKIIVEARIGQRNCRFIVDTGAPTTITASLHQELGLAIMDRIPIQDANGGIDSLMVSKIPAIALGGVSFLDIPTLVAHDSFLFDCLQVDGFIGSNLLRQSIVRLLPKTSQLILTDQLQRLSLDKKQAIPMQLNKVQSSPYISVRAKGKKSASITLLFDLGMEGLFDLALRHYTMLEQEKIFTDITQTLGSGSLGLHGRGKDTLQYRLTLPQLLISKATLSNVSVQTTPADNSRIGAGLLAYGSVTLDYRHQQFYFEPFKPIHVLANEHFPIAVTLQDSKLVIASVWQEGLRDKLQVDDQVLSIDDIDYSNVDPCSFFVNKKVFADKQQALVTVKKADGSIQAVAVCKE</sequence>
<dbReference type="GO" id="GO:0006508">
    <property type="term" value="P:proteolysis"/>
    <property type="evidence" value="ECO:0007669"/>
    <property type="project" value="UniProtKB-KW"/>
</dbReference>
<dbReference type="InterPro" id="IPR001969">
    <property type="entry name" value="Aspartic_peptidase_AS"/>
</dbReference>
<dbReference type="Gene3D" id="2.40.70.10">
    <property type="entry name" value="Acid Proteases"/>
    <property type="match status" value="1"/>
</dbReference>
<gene>
    <name evidence="2" type="ORF">ACFS7Y_17870</name>
</gene>
<feature type="signal peptide" evidence="1">
    <location>
        <begin position="1"/>
        <end position="21"/>
    </location>
</feature>
<evidence type="ECO:0000256" key="1">
    <source>
        <dbReference type="SAM" id="SignalP"/>
    </source>
</evidence>
<dbReference type="InterPro" id="IPR034122">
    <property type="entry name" value="Retropepsin-like_bacterial"/>
</dbReference>
<accession>A0ABW6BJ14</accession>
<dbReference type="GO" id="GO:0008233">
    <property type="term" value="F:peptidase activity"/>
    <property type="evidence" value="ECO:0007669"/>
    <property type="project" value="UniProtKB-KW"/>
</dbReference>
<dbReference type="Pfam" id="PF13650">
    <property type="entry name" value="Asp_protease_2"/>
    <property type="match status" value="1"/>
</dbReference>
<reference evidence="3" key="1">
    <citation type="journal article" date="2019" name="Int. J. Syst. Evol. Microbiol.">
        <title>The Global Catalogue of Microorganisms (GCM) 10K type strain sequencing project: providing services to taxonomists for standard genome sequencing and annotation.</title>
        <authorList>
            <consortium name="The Broad Institute Genomics Platform"/>
            <consortium name="The Broad Institute Genome Sequencing Center for Infectious Disease"/>
            <person name="Wu L."/>
            <person name="Ma J."/>
        </authorList>
    </citation>
    <scope>NUCLEOTIDE SEQUENCE [LARGE SCALE GENOMIC DNA]</scope>
    <source>
        <strain evidence="3">KCTC 22814</strain>
    </source>
</reference>
<evidence type="ECO:0000313" key="3">
    <source>
        <dbReference type="Proteomes" id="UP001597525"/>
    </source>
</evidence>
<evidence type="ECO:0000313" key="2">
    <source>
        <dbReference type="EMBL" id="MFD2969267.1"/>
    </source>
</evidence>
<dbReference type="PROSITE" id="PS00141">
    <property type="entry name" value="ASP_PROTEASE"/>
    <property type="match status" value="1"/>
</dbReference>
<keyword evidence="2" id="KW-0645">Protease</keyword>
<keyword evidence="3" id="KW-1185">Reference proteome</keyword>
<keyword evidence="2" id="KW-0378">Hydrolase</keyword>
<keyword evidence="1" id="KW-0732">Signal</keyword>
<protein>
    <submittedName>
        <fullName evidence="2">Aspartyl protease family protein</fullName>
    </submittedName>
</protein>
<dbReference type="InterPro" id="IPR021109">
    <property type="entry name" value="Peptidase_aspartic_dom_sf"/>
</dbReference>
<dbReference type="Proteomes" id="UP001597525">
    <property type="component" value="Unassembled WGS sequence"/>
</dbReference>
<feature type="chain" id="PRO_5047306211" evidence="1">
    <location>
        <begin position="22"/>
        <end position="392"/>
    </location>
</feature>